<dbReference type="InterPro" id="IPR014284">
    <property type="entry name" value="RNA_pol_sigma-70_dom"/>
</dbReference>
<dbReference type="InterPro" id="IPR007627">
    <property type="entry name" value="RNA_pol_sigma70_r2"/>
</dbReference>
<dbReference type="Gene3D" id="1.20.120.1810">
    <property type="match status" value="1"/>
</dbReference>
<dbReference type="Pfam" id="PF04542">
    <property type="entry name" value="Sigma70_r2"/>
    <property type="match status" value="1"/>
</dbReference>
<dbReference type="Pfam" id="PF04545">
    <property type="entry name" value="Sigma70_r4"/>
    <property type="match status" value="1"/>
</dbReference>
<proteinExistence type="predicted"/>
<keyword evidence="2" id="KW-0731">Sigma factor</keyword>
<dbReference type="InterPro" id="IPR013325">
    <property type="entry name" value="RNA_pol_sigma_r2"/>
</dbReference>
<dbReference type="PANTHER" id="PTHR30385">
    <property type="entry name" value="SIGMA FACTOR F FLAGELLAR"/>
    <property type="match status" value="1"/>
</dbReference>
<dbReference type="RefSeq" id="WP_379133325.1">
    <property type="nucleotide sequence ID" value="NZ_BAAATX010000009.1"/>
</dbReference>
<evidence type="ECO:0000259" key="7">
    <source>
        <dbReference type="Pfam" id="PF04545"/>
    </source>
</evidence>
<evidence type="ECO:0000256" key="1">
    <source>
        <dbReference type="ARBA" id="ARBA00023015"/>
    </source>
</evidence>
<protein>
    <recommendedName>
        <fullName evidence="10">SigB/SigF/SigG family RNA polymerase sigma factor</fullName>
    </recommendedName>
</protein>
<keyword evidence="9" id="KW-1185">Reference proteome</keyword>
<dbReference type="SUPFAM" id="SSF88659">
    <property type="entry name" value="Sigma3 and sigma4 domains of RNA polymerase sigma factors"/>
    <property type="match status" value="2"/>
</dbReference>
<dbReference type="SUPFAM" id="SSF88946">
    <property type="entry name" value="Sigma2 domain of RNA polymerase sigma factors"/>
    <property type="match status" value="1"/>
</dbReference>
<dbReference type="InterPro" id="IPR000943">
    <property type="entry name" value="RNA_pol_sigma70"/>
</dbReference>
<dbReference type="Proteomes" id="UP000637628">
    <property type="component" value="Unassembled WGS sequence"/>
</dbReference>
<dbReference type="InterPro" id="IPR036388">
    <property type="entry name" value="WH-like_DNA-bd_sf"/>
</dbReference>
<sequence length="269" mass="28526">MTSLSPIEALGAMAAVPLGHPARPELRAQAIVAWLPLAQRLAGRYAVRGEPREDLAQTAAVGLIKAIDHFDPGYGVGFGGYAIPTIVGEIKRYFRDRTWAVRVPRRIQELRIMIAAANHELTNVLCRAPTVADIAAHLGITEEEVLDGLEGARAYNARSLSAPAVPGQSIELGATLGGEDHEYAVVEDRIALMPALAALDDRERTIVTLRFYGNLSQAEIAGRVGCSQMHVSRLIMRSLGKLHDHLDAEEAAGRGGGHAAVGGPAAGVG</sequence>
<dbReference type="InterPro" id="IPR007630">
    <property type="entry name" value="RNA_pol_sigma70_r4"/>
</dbReference>
<dbReference type="Pfam" id="PF04539">
    <property type="entry name" value="Sigma70_r3"/>
    <property type="match status" value="1"/>
</dbReference>
<dbReference type="NCBIfam" id="TIGR02980">
    <property type="entry name" value="SigBFG"/>
    <property type="match status" value="1"/>
</dbReference>
<feature type="domain" description="RNA polymerase sigma-70 region 3" evidence="5">
    <location>
        <begin position="109"/>
        <end position="177"/>
    </location>
</feature>
<dbReference type="NCBIfam" id="TIGR02937">
    <property type="entry name" value="sigma70-ECF"/>
    <property type="match status" value="1"/>
</dbReference>
<evidence type="ECO:0000256" key="2">
    <source>
        <dbReference type="ARBA" id="ARBA00023082"/>
    </source>
</evidence>
<evidence type="ECO:0008006" key="10">
    <source>
        <dbReference type="Google" id="ProtNLM"/>
    </source>
</evidence>
<feature type="domain" description="RNA polymerase sigma-70 region 2" evidence="6">
    <location>
        <begin position="33"/>
        <end position="99"/>
    </location>
</feature>
<name>A0ABQ3Z7R0_9ACTN</name>
<dbReference type="EMBL" id="BOML01000057">
    <property type="protein sequence ID" value="GIE05579.1"/>
    <property type="molecule type" value="Genomic_DNA"/>
</dbReference>
<keyword evidence="3" id="KW-0238">DNA-binding</keyword>
<dbReference type="InterPro" id="IPR013324">
    <property type="entry name" value="RNA_pol_sigma_r3/r4-like"/>
</dbReference>
<dbReference type="InterPro" id="IPR007624">
    <property type="entry name" value="RNA_pol_sigma70_r3"/>
</dbReference>
<keyword evidence="4" id="KW-0804">Transcription</keyword>
<dbReference type="PANTHER" id="PTHR30385:SF4">
    <property type="entry name" value="RNA POLYMERASE SIGMA-E FACTOR"/>
    <property type="match status" value="1"/>
</dbReference>
<dbReference type="PRINTS" id="PR00046">
    <property type="entry name" value="SIGMA70FCT"/>
</dbReference>
<dbReference type="Gene3D" id="1.10.10.10">
    <property type="entry name" value="Winged helix-like DNA-binding domain superfamily/Winged helix DNA-binding domain"/>
    <property type="match status" value="2"/>
</dbReference>
<reference evidence="8 9" key="1">
    <citation type="submission" date="2021-01" db="EMBL/GenBank/DDBJ databases">
        <title>Whole genome shotgun sequence of Actinoplanes durhamensis NBRC 14914.</title>
        <authorList>
            <person name="Komaki H."/>
            <person name="Tamura T."/>
        </authorList>
    </citation>
    <scope>NUCLEOTIDE SEQUENCE [LARGE SCALE GENOMIC DNA]</scope>
    <source>
        <strain evidence="8 9">NBRC 14914</strain>
    </source>
</reference>
<accession>A0ABQ3Z7R0</accession>
<organism evidence="8 9">
    <name type="scientific">Paractinoplanes durhamensis</name>
    <dbReference type="NCBI Taxonomy" id="113563"/>
    <lineage>
        <taxon>Bacteria</taxon>
        <taxon>Bacillati</taxon>
        <taxon>Actinomycetota</taxon>
        <taxon>Actinomycetes</taxon>
        <taxon>Micromonosporales</taxon>
        <taxon>Micromonosporaceae</taxon>
        <taxon>Paractinoplanes</taxon>
    </lineage>
</organism>
<keyword evidence="1" id="KW-0805">Transcription regulation</keyword>
<feature type="domain" description="RNA polymerase sigma-70 region 4" evidence="7">
    <location>
        <begin position="195"/>
        <end position="242"/>
    </location>
</feature>
<evidence type="ECO:0000313" key="8">
    <source>
        <dbReference type="EMBL" id="GIE05579.1"/>
    </source>
</evidence>
<evidence type="ECO:0000256" key="4">
    <source>
        <dbReference type="ARBA" id="ARBA00023163"/>
    </source>
</evidence>
<evidence type="ECO:0000256" key="3">
    <source>
        <dbReference type="ARBA" id="ARBA00023125"/>
    </source>
</evidence>
<comment type="caution">
    <text evidence="8">The sequence shown here is derived from an EMBL/GenBank/DDBJ whole genome shotgun (WGS) entry which is preliminary data.</text>
</comment>
<dbReference type="InterPro" id="IPR014322">
    <property type="entry name" value="RNA_pol_sigma-B/F/G"/>
</dbReference>
<evidence type="ECO:0000259" key="5">
    <source>
        <dbReference type="Pfam" id="PF04539"/>
    </source>
</evidence>
<dbReference type="CDD" id="cd06171">
    <property type="entry name" value="Sigma70_r4"/>
    <property type="match status" value="1"/>
</dbReference>
<gene>
    <name evidence="8" type="ORF">Adu01nite_69290</name>
</gene>
<evidence type="ECO:0000313" key="9">
    <source>
        <dbReference type="Proteomes" id="UP000637628"/>
    </source>
</evidence>
<evidence type="ECO:0000259" key="6">
    <source>
        <dbReference type="Pfam" id="PF04542"/>
    </source>
</evidence>